<reference evidence="2 3" key="1">
    <citation type="journal article" date="2015" name="Genome Announc.">
        <title>Expanding the biotechnology potential of lactobacilli through comparative genomics of 213 strains and associated genera.</title>
        <authorList>
            <person name="Sun Z."/>
            <person name="Harris H.M."/>
            <person name="McCann A."/>
            <person name="Guo C."/>
            <person name="Argimon S."/>
            <person name="Zhang W."/>
            <person name="Yang X."/>
            <person name="Jeffery I.B."/>
            <person name="Cooney J.C."/>
            <person name="Kagawa T.F."/>
            <person name="Liu W."/>
            <person name="Song Y."/>
            <person name="Salvetti E."/>
            <person name="Wrobel A."/>
            <person name="Rasinkangas P."/>
            <person name="Parkhill J."/>
            <person name="Rea M.C."/>
            <person name="O'Sullivan O."/>
            <person name="Ritari J."/>
            <person name="Douillard F.P."/>
            <person name="Paul Ross R."/>
            <person name="Yang R."/>
            <person name="Briner A.E."/>
            <person name="Felis G.E."/>
            <person name="de Vos W.M."/>
            <person name="Barrangou R."/>
            <person name="Klaenhammer T.R."/>
            <person name="Caufield P.W."/>
            <person name="Cui Y."/>
            <person name="Zhang H."/>
            <person name="O'Toole P.W."/>
        </authorList>
    </citation>
    <scope>NUCLEOTIDE SEQUENCE [LARGE SCALE GENOMIC DNA]</scope>
    <source>
        <strain evidence="2 3">DSM 19971</strain>
    </source>
</reference>
<feature type="transmembrane region" description="Helical" evidence="1">
    <location>
        <begin position="283"/>
        <end position="302"/>
    </location>
</feature>
<dbReference type="OrthoDB" id="9784157at2"/>
<evidence type="ECO:0008006" key="4">
    <source>
        <dbReference type="Google" id="ProtNLM"/>
    </source>
</evidence>
<dbReference type="STRING" id="1423812.FD20_GL001873"/>
<comment type="caution">
    <text evidence="2">The sequence shown here is derived from an EMBL/GenBank/DDBJ whole genome shotgun (WGS) entry which is preliminary data.</text>
</comment>
<dbReference type="RefSeq" id="WP_057736218.1">
    <property type="nucleotide sequence ID" value="NZ_AZEG01000005.1"/>
</dbReference>
<feature type="transmembrane region" description="Helical" evidence="1">
    <location>
        <begin position="225"/>
        <end position="247"/>
    </location>
</feature>
<evidence type="ECO:0000256" key="1">
    <source>
        <dbReference type="SAM" id="Phobius"/>
    </source>
</evidence>
<organism evidence="2 3">
    <name type="scientific">Liquorilactobacillus uvarum DSM 19971</name>
    <dbReference type="NCBI Taxonomy" id="1423812"/>
    <lineage>
        <taxon>Bacteria</taxon>
        <taxon>Bacillati</taxon>
        <taxon>Bacillota</taxon>
        <taxon>Bacilli</taxon>
        <taxon>Lactobacillales</taxon>
        <taxon>Lactobacillaceae</taxon>
        <taxon>Liquorilactobacillus</taxon>
    </lineage>
</organism>
<feature type="transmembrane region" description="Helical" evidence="1">
    <location>
        <begin position="157"/>
        <end position="174"/>
    </location>
</feature>
<keyword evidence="1" id="KW-1133">Transmembrane helix</keyword>
<evidence type="ECO:0000313" key="3">
    <source>
        <dbReference type="Proteomes" id="UP000051155"/>
    </source>
</evidence>
<feature type="transmembrane region" description="Helical" evidence="1">
    <location>
        <begin position="12"/>
        <end position="30"/>
    </location>
</feature>
<feature type="transmembrane region" description="Helical" evidence="1">
    <location>
        <begin position="314"/>
        <end position="332"/>
    </location>
</feature>
<keyword evidence="1" id="KW-0472">Membrane</keyword>
<protein>
    <recommendedName>
        <fullName evidence="4">Membrane protein 6-pyruvoyl-tetrahydropterin synthase-related domain-containing protein</fullName>
    </recommendedName>
</protein>
<accession>A0A0R1Q5V2</accession>
<dbReference type="AlphaFoldDB" id="A0A0R1Q5V2"/>
<evidence type="ECO:0000313" key="2">
    <source>
        <dbReference type="EMBL" id="KRL38260.1"/>
    </source>
</evidence>
<dbReference type="PATRIC" id="fig|1423812.3.peg.1991"/>
<dbReference type="EMBL" id="AZEG01000005">
    <property type="protein sequence ID" value="KRL38260.1"/>
    <property type="molecule type" value="Genomic_DNA"/>
</dbReference>
<feature type="transmembrane region" description="Helical" evidence="1">
    <location>
        <begin position="549"/>
        <end position="567"/>
    </location>
</feature>
<keyword evidence="3" id="KW-1185">Reference proteome</keyword>
<feature type="transmembrane region" description="Helical" evidence="1">
    <location>
        <begin position="377"/>
        <end position="395"/>
    </location>
</feature>
<feature type="transmembrane region" description="Helical" evidence="1">
    <location>
        <begin position="101"/>
        <end position="120"/>
    </location>
</feature>
<gene>
    <name evidence="2" type="ORF">FD20_GL001873</name>
</gene>
<name>A0A0R1Q5V2_9LACO</name>
<dbReference type="Proteomes" id="UP000051155">
    <property type="component" value="Unassembled WGS sequence"/>
</dbReference>
<feature type="transmembrane region" description="Helical" evidence="1">
    <location>
        <begin position="180"/>
        <end position="213"/>
    </location>
</feature>
<proteinExistence type="predicted"/>
<keyword evidence="1" id="KW-0812">Transmembrane</keyword>
<sequence length="572" mass="64925">MIVEKKAVKTLVINLVFILLSFMMVSFFLFSKKIYGGGDLVFHINRIDELANALKNNNSLADLFSFSTFNNTGNAVQQCYPNFTLLPFAVFKMLFSNPVTAYYLGIVFYSYITLAVAYYSCLKMKIGMRQAFIFAVLYSFSHYRLINIFRRFAMGEWIAMSFIPLALVGAYLILFGNQKYWYLLTIGLTLIIYSHVLSLLLVVGFIAIMIICAFLFRTDCITKRLVRLIGAGILTLLLSSVEFYQLFTYVHNGNLYLPAGQTTLSVSALPVKTLLTSALGNEISSYIGVETIIILILVPLFWKKISSVSKSASFFSLVFLVLSTNIIPWTLLAKTPLETIQFPWRFLTLFSVLLTFTGADVLEKLLNTITYRRTEKLVFMGLVAGIVILGIYPLHKWQKSAEQNTQTATATNYDSAWPGSHIFNGSSYKMMSHVTTAFIYVDYWPMESVNYRDSINKKEVLLGNQQIGTMKFLSYKNDMAVFSFKASKSSTGYDLPVLYYGRKYKVSVNGKIAEYSKSQRGTIQIALKKGTNRIKIRILKAKRFICLEVLSLMGWLALIVYISFVKISKKRK</sequence>